<dbReference type="PROSITE" id="PS50240">
    <property type="entry name" value="TRYPSIN_DOM"/>
    <property type="match status" value="1"/>
</dbReference>
<evidence type="ECO:0000256" key="4">
    <source>
        <dbReference type="SAM" id="SignalP"/>
    </source>
</evidence>
<organism evidence="6 7">
    <name type="scientific">Galleria mellonella</name>
    <name type="common">Greater wax moth</name>
    <dbReference type="NCBI Taxonomy" id="7137"/>
    <lineage>
        <taxon>Eukaryota</taxon>
        <taxon>Metazoa</taxon>
        <taxon>Ecdysozoa</taxon>
        <taxon>Arthropoda</taxon>
        <taxon>Hexapoda</taxon>
        <taxon>Insecta</taxon>
        <taxon>Pterygota</taxon>
        <taxon>Neoptera</taxon>
        <taxon>Endopterygota</taxon>
        <taxon>Lepidoptera</taxon>
        <taxon>Glossata</taxon>
        <taxon>Ditrysia</taxon>
        <taxon>Pyraloidea</taxon>
        <taxon>Pyralidae</taxon>
        <taxon>Galleriinae</taxon>
        <taxon>Galleria</taxon>
    </lineage>
</organism>
<dbReference type="SUPFAM" id="SSF50494">
    <property type="entry name" value="Trypsin-like serine proteases"/>
    <property type="match status" value="1"/>
</dbReference>
<feature type="chain" id="PRO_5046724964" evidence="4">
    <location>
        <begin position="20"/>
        <end position="553"/>
    </location>
</feature>
<keyword evidence="1" id="KW-1015">Disulfide bond</keyword>
<evidence type="ECO:0000313" key="7">
    <source>
        <dbReference type="RefSeq" id="XP_026753466.2"/>
    </source>
</evidence>
<dbReference type="InParanoid" id="A0A6J1WHV1"/>
<keyword evidence="3" id="KW-0645">Protease</keyword>
<dbReference type="PANTHER" id="PTHR24256">
    <property type="entry name" value="TRYPTASE-RELATED"/>
    <property type="match status" value="1"/>
</dbReference>
<dbReference type="InterPro" id="IPR001254">
    <property type="entry name" value="Trypsin_dom"/>
</dbReference>
<dbReference type="PRINTS" id="PR00722">
    <property type="entry name" value="CHYMOTRYPSIN"/>
</dbReference>
<dbReference type="InterPro" id="IPR051487">
    <property type="entry name" value="Ser/Thr_Proteases_Immune/Dev"/>
</dbReference>
<dbReference type="RefSeq" id="XP_026753466.2">
    <property type="nucleotide sequence ID" value="XM_026897665.3"/>
</dbReference>
<dbReference type="KEGG" id="gmw:113513673"/>
<dbReference type="PROSITE" id="PS00134">
    <property type="entry name" value="TRYPSIN_HIS"/>
    <property type="match status" value="1"/>
</dbReference>
<reference evidence="7" key="1">
    <citation type="submission" date="2025-08" db="UniProtKB">
        <authorList>
            <consortium name="RefSeq"/>
        </authorList>
    </citation>
    <scope>IDENTIFICATION</scope>
    <source>
        <tissue evidence="7">Whole larvae</tissue>
    </source>
</reference>
<keyword evidence="6" id="KW-1185">Reference proteome</keyword>
<name>A0A6J1WHV1_GALME</name>
<evidence type="ECO:0000256" key="3">
    <source>
        <dbReference type="RuleBase" id="RU363034"/>
    </source>
</evidence>
<evidence type="ECO:0000256" key="1">
    <source>
        <dbReference type="ARBA" id="ARBA00023157"/>
    </source>
</evidence>
<feature type="domain" description="Peptidase S1" evidence="5">
    <location>
        <begin position="300"/>
        <end position="552"/>
    </location>
</feature>
<dbReference type="Proteomes" id="UP001652740">
    <property type="component" value="Unplaced"/>
</dbReference>
<dbReference type="GeneID" id="113513673"/>
<comment type="similarity">
    <text evidence="2">Belongs to the peptidase S1 family. CLIP subfamily.</text>
</comment>
<proteinExistence type="inferred from homology"/>
<keyword evidence="3" id="KW-0720">Serine protease</keyword>
<dbReference type="InterPro" id="IPR001314">
    <property type="entry name" value="Peptidase_S1A"/>
</dbReference>
<dbReference type="InterPro" id="IPR033116">
    <property type="entry name" value="TRYPSIN_SER"/>
</dbReference>
<keyword evidence="3" id="KW-0378">Hydrolase</keyword>
<dbReference type="Pfam" id="PF00089">
    <property type="entry name" value="Trypsin"/>
    <property type="match status" value="1"/>
</dbReference>
<dbReference type="CDD" id="cd00190">
    <property type="entry name" value="Tryp_SPc"/>
    <property type="match status" value="1"/>
</dbReference>
<gene>
    <name evidence="7" type="primary">LOC113513673</name>
</gene>
<dbReference type="GO" id="GO:0004252">
    <property type="term" value="F:serine-type endopeptidase activity"/>
    <property type="evidence" value="ECO:0007669"/>
    <property type="project" value="InterPro"/>
</dbReference>
<sequence>MIYFWIYILLNVNLLFVCGVPKEQCEECVPVENCAFYGQLNNKEKEDWVERFQSQCQDSQTNKSSPMFGFSSKAKGDLVCCPNFIWGAENKKRPSNNYQINLSKNNHNSHKPSTEPNVQRVKTERLPTYENQNHNADIKNNKNFDIANMFGGLPDNNFNNMYNPYQQGPWYNNRKPMSNPIQQGFVQNQNPYFQSVNRNNNMEGNPFGAGNLGGQCPVTSLPPDSQSGCCGREATDPDRITAQSPNFSQNRWNSRYNRAYPRINSPLKLWKSPMDNYRNYGRYKRSPDEEKVNVTIDNRIAGGKETELEQFPWTVLLKTTFDYVKNTASFSCGGSLISSRYVLTAGHCVVDEGAIVIDVEVYLSEFDKRTFPKDCKIVFGKGQKCVENIVMHAEDVISHPNYDENRLYNDIALIRLRGNAPYTDYIRPICLPPINIDDPDFFNLRLSVAGWGRNGKYKSDIKQSTFVNLVPQRQCVKYYPHLSKMQLCAAGHSGEDTCKGDSGGPLMMVYEGKYFVAGVVSGKRADSPCGTSVPSLYTNIYHYLQWIGEHIKN</sequence>
<dbReference type="GO" id="GO:0006508">
    <property type="term" value="P:proteolysis"/>
    <property type="evidence" value="ECO:0007669"/>
    <property type="project" value="UniProtKB-KW"/>
</dbReference>
<dbReference type="InterPro" id="IPR009003">
    <property type="entry name" value="Peptidase_S1_PA"/>
</dbReference>
<dbReference type="PROSITE" id="PS00135">
    <property type="entry name" value="TRYPSIN_SER"/>
    <property type="match status" value="1"/>
</dbReference>
<feature type="signal peptide" evidence="4">
    <location>
        <begin position="1"/>
        <end position="19"/>
    </location>
</feature>
<keyword evidence="4" id="KW-0732">Signal</keyword>
<dbReference type="SMART" id="SM00020">
    <property type="entry name" value="Tryp_SPc"/>
    <property type="match status" value="1"/>
</dbReference>
<dbReference type="InterPro" id="IPR043504">
    <property type="entry name" value="Peptidase_S1_PA_chymotrypsin"/>
</dbReference>
<evidence type="ECO:0000256" key="2">
    <source>
        <dbReference type="ARBA" id="ARBA00024195"/>
    </source>
</evidence>
<dbReference type="AlphaFoldDB" id="A0A6J1WHV1"/>
<evidence type="ECO:0000313" key="6">
    <source>
        <dbReference type="Proteomes" id="UP001652740"/>
    </source>
</evidence>
<dbReference type="Gene3D" id="2.40.10.10">
    <property type="entry name" value="Trypsin-like serine proteases"/>
    <property type="match status" value="1"/>
</dbReference>
<evidence type="ECO:0000259" key="5">
    <source>
        <dbReference type="PROSITE" id="PS50240"/>
    </source>
</evidence>
<accession>A0A6J1WHV1</accession>
<dbReference type="InterPro" id="IPR018114">
    <property type="entry name" value="TRYPSIN_HIS"/>
</dbReference>
<protein>
    <submittedName>
        <fullName evidence="7">Vitamin K-dependent protein C-like</fullName>
    </submittedName>
</protein>